<comment type="caution">
    <text evidence="2">The sequence shown here is derived from an EMBL/GenBank/DDBJ whole genome shotgun (WGS) entry which is preliminary data.</text>
</comment>
<dbReference type="PROSITE" id="PS51154">
    <property type="entry name" value="MACRO"/>
    <property type="match status" value="1"/>
</dbReference>
<dbReference type="RefSeq" id="WP_021687407.1">
    <property type="nucleotide sequence ID" value="NZ_KI260566.1"/>
</dbReference>
<sequence length="260" mass="29463">MTQNERRVFLIDCLLKENLGYRIARIPDDEREQKVLLRSLMNVRPPQCTSEEFLRIQDEYLREAIRERGITDFAELTPVAAHGNGIFYLWQGDITTLKIDAIVNAANSAMTGCWQPCHACIDNCIHTFAGVQLRAVCADIIQKQGHEEPTGSAKITRAFNLPCKYVLHTVGPIVQERLQKKHEEQLASCYRSCLELAEVHNVKSIAFCCISTGVFMFPNRRAAEIAVATVRKYFEQTGNGMKVVFNVFKDEDFAIYSGIL</sequence>
<dbReference type="Proteomes" id="UP000016649">
    <property type="component" value="Unassembled WGS sequence"/>
</dbReference>
<organism evidence="2 3">
    <name type="scientific">Treponema lecithinolyticum ATCC 700332</name>
    <dbReference type="NCBI Taxonomy" id="1321815"/>
    <lineage>
        <taxon>Bacteria</taxon>
        <taxon>Pseudomonadati</taxon>
        <taxon>Spirochaetota</taxon>
        <taxon>Spirochaetia</taxon>
        <taxon>Spirochaetales</taxon>
        <taxon>Treponemataceae</taxon>
        <taxon>Treponema</taxon>
    </lineage>
</organism>
<keyword evidence="3" id="KW-1185">Reference proteome</keyword>
<dbReference type="NCBIfam" id="NF003163">
    <property type="entry name" value="PRK04143.1"/>
    <property type="match status" value="1"/>
</dbReference>
<dbReference type="InterPro" id="IPR002589">
    <property type="entry name" value="Macro_dom"/>
</dbReference>
<dbReference type="SMART" id="SM00506">
    <property type="entry name" value="A1pp"/>
    <property type="match status" value="1"/>
</dbReference>
<dbReference type="PANTHER" id="PTHR11106:SF27">
    <property type="entry name" value="MACRO DOMAIN-CONTAINING PROTEIN"/>
    <property type="match status" value="1"/>
</dbReference>
<dbReference type="EMBL" id="AWVH01000030">
    <property type="protein sequence ID" value="ERJ93196.1"/>
    <property type="molecule type" value="Genomic_DNA"/>
</dbReference>
<feature type="domain" description="Macro" evidence="1">
    <location>
        <begin position="74"/>
        <end position="260"/>
    </location>
</feature>
<accession>A0ABN0NYW6</accession>
<reference evidence="2 3" key="1">
    <citation type="submission" date="2013-08" db="EMBL/GenBank/DDBJ databases">
        <authorList>
            <person name="Weinstock G."/>
            <person name="Sodergren E."/>
            <person name="Wylie T."/>
            <person name="Fulton L."/>
            <person name="Fulton R."/>
            <person name="Fronick C."/>
            <person name="O'Laughlin M."/>
            <person name="Godfrey J."/>
            <person name="Miner T."/>
            <person name="Herter B."/>
            <person name="Appelbaum E."/>
            <person name="Cordes M."/>
            <person name="Lek S."/>
            <person name="Wollam A."/>
            <person name="Pepin K.H."/>
            <person name="Palsikar V.B."/>
            <person name="Mitreva M."/>
            <person name="Wilson R.K."/>
        </authorList>
    </citation>
    <scope>NUCLEOTIDE SEQUENCE [LARGE SCALE GENOMIC DNA]</scope>
    <source>
        <strain evidence="2 3">ATCC 700332</strain>
    </source>
</reference>
<protein>
    <submittedName>
        <fullName evidence="2">Macro domain protein</fullName>
    </submittedName>
</protein>
<evidence type="ECO:0000313" key="2">
    <source>
        <dbReference type="EMBL" id="ERJ93196.1"/>
    </source>
</evidence>
<dbReference type="PANTHER" id="PTHR11106">
    <property type="entry name" value="GANGLIOSIDE INDUCED DIFFERENTIATION ASSOCIATED PROTEIN 2-RELATED"/>
    <property type="match status" value="1"/>
</dbReference>
<evidence type="ECO:0000313" key="3">
    <source>
        <dbReference type="Proteomes" id="UP000016649"/>
    </source>
</evidence>
<dbReference type="InterPro" id="IPR043472">
    <property type="entry name" value="Macro_dom-like"/>
</dbReference>
<dbReference type="SUPFAM" id="SSF52949">
    <property type="entry name" value="Macro domain-like"/>
    <property type="match status" value="1"/>
</dbReference>
<proteinExistence type="predicted"/>
<evidence type="ECO:0000259" key="1">
    <source>
        <dbReference type="PROSITE" id="PS51154"/>
    </source>
</evidence>
<dbReference type="Gene3D" id="3.40.220.10">
    <property type="entry name" value="Leucine Aminopeptidase, subunit E, domain 1"/>
    <property type="match status" value="1"/>
</dbReference>
<dbReference type="Pfam" id="PF01661">
    <property type="entry name" value="Macro"/>
    <property type="match status" value="1"/>
</dbReference>
<gene>
    <name evidence="2" type="ORF">HMPREF9193_01196</name>
</gene>
<dbReference type="CDD" id="cd02908">
    <property type="entry name" value="Macro_OAADPr_deacetylase"/>
    <property type="match status" value="1"/>
</dbReference>
<name>A0ABN0NYW6_TRELE</name>